<reference evidence="2" key="1">
    <citation type="submission" date="2016-03" db="EMBL/GenBank/DDBJ databases">
        <title>Mechanisms controlling the formation of the plant cell surface in tip-growing cells are functionally conserved among land plants.</title>
        <authorList>
            <person name="Honkanen S."/>
            <person name="Jones V.A."/>
            <person name="Morieri G."/>
            <person name="Champion C."/>
            <person name="Hetherington A.J."/>
            <person name="Kelly S."/>
            <person name="Saint-Marcoux D."/>
            <person name="Proust H."/>
            <person name="Prescott H."/>
            <person name="Dolan L."/>
        </authorList>
    </citation>
    <scope>NUCLEOTIDE SEQUENCE [LARGE SCALE GENOMIC DNA]</scope>
    <source>
        <tissue evidence="2">Whole gametophyte</tissue>
    </source>
</reference>
<comment type="caution">
    <text evidence="2">The sequence shown here is derived from an EMBL/GenBank/DDBJ whole genome shotgun (WGS) entry which is preliminary data.</text>
</comment>
<proteinExistence type="predicted"/>
<name>A0A176VQT7_MARPO</name>
<organism evidence="2 3">
    <name type="scientific">Marchantia polymorpha subsp. ruderalis</name>
    <dbReference type="NCBI Taxonomy" id="1480154"/>
    <lineage>
        <taxon>Eukaryota</taxon>
        <taxon>Viridiplantae</taxon>
        <taxon>Streptophyta</taxon>
        <taxon>Embryophyta</taxon>
        <taxon>Marchantiophyta</taxon>
        <taxon>Marchantiopsida</taxon>
        <taxon>Marchantiidae</taxon>
        <taxon>Marchantiales</taxon>
        <taxon>Marchantiaceae</taxon>
        <taxon>Marchantia</taxon>
    </lineage>
</organism>
<dbReference type="EMBL" id="LVLJ01002972">
    <property type="protein sequence ID" value="OAE23007.1"/>
    <property type="molecule type" value="Genomic_DNA"/>
</dbReference>
<evidence type="ECO:0000313" key="3">
    <source>
        <dbReference type="Proteomes" id="UP000077202"/>
    </source>
</evidence>
<evidence type="ECO:0000256" key="1">
    <source>
        <dbReference type="SAM" id="MobiDB-lite"/>
    </source>
</evidence>
<feature type="region of interest" description="Disordered" evidence="1">
    <location>
        <begin position="125"/>
        <end position="149"/>
    </location>
</feature>
<protein>
    <submittedName>
        <fullName evidence="2">Uncharacterized protein</fullName>
    </submittedName>
</protein>
<accession>A0A176VQT7</accession>
<dbReference type="AlphaFoldDB" id="A0A176VQT7"/>
<evidence type="ECO:0000313" key="2">
    <source>
        <dbReference type="EMBL" id="OAE23007.1"/>
    </source>
</evidence>
<keyword evidence="3" id="KW-1185">Reference proteome</keyword>
<dbReference type="Proteomes" id="UP000077202">
    <property type="component" value="Unassembled WGS sequence"/>
</dbReference>
<sequence length="236" mass="26121">MEEFQVMLITSIECNKNVSGKTTSEELNKAGELSCWEFRYELQRKLISSKGSLIRTSHAQPGTHVIHIRRPEPESRLPVDAISKLPLPWTSPNPACLSFEAYTGSYFSGDACNAQSARRAGADLCTLPRPQNRGATQTQQQGQGKGKEERLRDLNSSQALMHQSMPGRAEAARTVPAAFLRATECMRAEAIYGDGWRIYGGPSHFHSAVCGCEASLPNGRRFTTDEFRIIREIGGY</sequence>
<gene>
    <name evidence="2" type="ORF">AXG93_1231s1200</name>
</gene>